<dbReference type="Proteomes" id="UP000593966">
    <property type="component" value="Chromosome"/>
</dbReference>
<dbReference type="RefSeq" id="WP_180045015.1">
    <property type="nucleotide sequence ID" value="NZ_CP048659.1"/>
</dbReference>
<dbReference type="EMBL" id="CP048659">
    <property type="protein sequence ID" value="QOW47259.1"/>
    <property type="molecule type" value="Genomic_DNA"/>
</dbReference>
<name>A0A7S6VYI8_9GAMM</name>
<dbReference type="Gene3D" id="1.10.260.40">
    <property type="entry name" value="lambda repressor-like DNA-binding domains"/>
    <property type="match status" value="1"/>
</dbReference>
<proteinExistence type="predicted"/>
<dbReference type="InterPro" id="IPR010982">
    <property type="entry name" value="Lambda_DNA-bd_dom_sf"/>
</dbReference>
<protein>
    <submittedName>
        <fullName evidence="1">Ribonuclease D</fullName>
    </submittedName>
</protein>
<accession>A0A7S6VYI8</accession>
<organism evidence="1 2">
    <name type="scientific">Acinetobacter piscicola</name>
    <dbReference type="NCBI Taxonomy" id="2006115"/>
    <lineage>
        <taxon>Bacteria</taxon>
        <taxon>Pseudomonadati</taxon>
        <taxon>Pseudomonadota</taxon>
        <taxon>Gammaproteobacteria</taxon>
        <taxon>Moraxellales</taxon>
        <taxon>Moraxellaceae</taxon>
        <taxon>Acinetobacter</taxon>
    </lineage>
</organism>
<dbReference type="GO" id="GO:0003677">
    <property type="term" value="F:DNA binding"/>
    <property type="evidence" value="ECO:0007669"/>
    <property type="project" value="InterPro"/>
</dbReference>
<gene>
    <name evidence="1" type="ORF">G0028_15995</name>
</gene>
<reference evidence="1 2" key="1">
    <citation type="submission" date="2020-02" db="EMBL/GenBank/DDBJ databases">
        <title>Tigecycline-resistant Acinetobacter species from pigs and migratory birds.</title>
        <authorList>
            <person name="Chen C."/>
            <person name="Sun J."/>
            <person name="Liao X.-P."/>
            <person name="Liu Y.-H."/>
        </authorList>
    </citation>
    <scope>NUCLEOTIDE SEQUENCE [LARGE SCALE GENOMIC DNA]</scope>
    <source>
        <strain evidence="1 2">YH12207_T</strain>
    </source>
</reference>
<keyword evidence="2" id="KW-1185">Reference proteome</keyword>
<dbReference type="AlphaFoldDB" id="A0A7S6VYI8"/>
<sequence length="69" mass="7750">MTRQEAIKLLNCSYSELAEKLGITTAAVARWGDDVHIPSFREYQIRELATGRKPLGIKEPKQNVAHANN</sequence>
<dbReference type="SUPFAM" id="SSF47413">
    <property type="entry name" value="lambda repressor-like DNA-binding domains"/>
    <property type="match status" value="1"/>
</dbReference>
<evidence type="ECO:0000313" key="2">
    <source>
        <dbReference type="Proteomes" id="UP000593966"/>
    </source>
</evidence>
<evidence type="ECO:0000313" key="1">
    <source>
        <dbReference type="EMBL" id="QOW47259.1"/>
    </source>
</evidence>